<dbReference type="PROSITE" id="PS50082">
    <property type="entry name" value="WD_REPEATS_2"/>
    <property type="match status" value="4"/>
</dbReference>
<dbReference type="GO" id="GO:0004672">
    <property type="term" value="F:protein kinase activity"/>
    <property type="evidence" value="ECO:0007669"/>
    <property type="project" value="InterPro"/>
</dbReference>
<dbReference type="PROSITE" id="PS00678">
    <property type="entry name" value="WD_REPEATS_1"/>
    <property type="match status" value="3"/>
</dbReference>
<dbReference type="Pfam" id="PF07714">
    <property type="entry name" value="PK_Tyr_Ser-Thr"/>
    <property type="match status" value="1"/>
</dbReference>
<feature type="repeat" description="WD" evidence="3">
    <location>
        <begin position="240"/>
        <end position="281"/>
    </location>
</feature>
<protein>
    <recommendedName>
        <fullName evidence="4">Protein kinase domain-containing protein</fullName>
    </recommendedName>
</protein>
<organism evidence="5 6">
    <name type="scientific">Paxillus involutus ATCC 200175</name>
    <dbReference type="NCBI Taxonomy" id="664439"/>
    <lineage>
        <taxon>Eukaryota</taxon>
        <taxon>Fungi</taxon>
        <taxon>Dikarya</taxon>
        <taxon>Basidiomycota</taxon>
        <taxon>Agaricomycotina</taxon>
        <taxon>Agaricomycetes</taxon>
        <taxon>Agaricomycetidae</taxon>
        <taxon>Boletales</taxon>
        <taxon>Paxilineae</taxon>
        <taxon>Paxillaceae</taxon>
        <taxon>Paxillus</taxon>
    </lineage>
</organism>
<dbReference type="InterPro" id="IPR015943">
    <property type="entry name" value="WD40/YVTN_repeat-like_dom_sf"/>
</dbReference>
<name>A0A0C9TR07_PAXIN</name>
<dbReference type="PROSITE" id="PS00109">
    <property type="entry name" value="PROTEIN_KINASE_TYR"/>
    <property type="match status" value="1"/>
</dbReference>
<reference evidence="5 6" key="1">
    <citation type="submission" date="2014-06" db="EMBL/GenBank/DDBJ databases">
        <authorList>
            <consortium name="DOE Joint Genome Institute"/>
            <person name="Kuo A."/>
            <person name="Kohler A."/>
            <person name="Nagy L.G."/>
            <person name="Floudas D."/>
            <person name="Copeland A."/>
            <person name="Barry K.W."/>
            <person name="Cichocki N."/>
            <person name="Veneault-Fourrey C."/>
            <person name="LaButti K."/>
            <person name="Lindquist E.A."/>
            <person name="Lipzen A."/>
            <person name="Lundell T."/>
            <person name="Morin E."/>
            <person name="Murat C."/>
            <person name="Sun H."/>
            <person name="Tunlid A."/>
            <person name="Henrissat B."/>
            <person name="Grigoriev I.V."/>
            <person name="Hibbett D.S."/>
            <person name="Martin F."/>
            <person name="Nordberg H.P."/>
            <person name="Cantor M.N."/>
            <person name="Hua S.X."/>
        </authorList>
    </citation>
    <scope>NUCLEOTIDE SEQUENCE [LARGE SCALE GENOMIC DNA]</scope>
    <source>
        <strain evidence="5 6">ATCC 200175</strain>
    </source>
</reference>
<dbReference type="Gene3D" id="1.10.510.10">
    <property type="entry name" value="Transferase(Phosphotransferase) domain 1"/>
    <property type="match status" value="1"/>
</dbReference>
<dbReference type="GO" id="GO:1990234">
    <property type="term" value="C:transferase complex"/>
    <property type="evidence" value="ECO:0007669"/>
    <property type="project" value="UniProtKB-ARBA"/>
</dbReference>
<dbReference type="SMART" id="SM00320">
    <property type="entry name" value="WD40"/>
    <property type="match status" value="7"/>
</dbReference>
<evidence type="ECO:0000259" key="4">
    <source>
        <dbReference type="PROSITE" id="PS50011"/>
    </source>
</evidence>
<dbReference type="PRINTS" id="PR00320">
    <property type="entry name" value="GPROTEINBRPT"/>
</dbReference>
<gene>
    <name evidence="5" type="ORF">PAXINDRAFT_102218</name>
</gene>
<dbReference type="EMBL" id="KN819448">
    <property type="protein sequence ID" value="KIJ09596.1"/>
    <property type="molecule type" value="Genomic_DNA"/>
</dbReference>
<keyword evidence="1 3" id="KW-0853">WD repeat</keyword>
<keyword evidence="6" id="KW-1185">Reference proteome</keyword>
<reference evidence="6" key="2">
    <citation type="submission" date="2015-01" db="EMBL/GenBank/DDBJ databases">
        <title>Evolutionary Origins and Diversification of the Mycorrhizal Mutualists.</title>
        <authorList>
            <consortium name="DOE Joint Genome Institute"/>
            <consortium name="Mycorrhizal Genomics Consortium"/>
            <person name="Kohler A."/>
            <person name="Kuo A."/>
            <person name="Nagy L.G."/>
            <person name="Floudas D."/>
            <person name="Copeland A."/>
            <person name="Barry K.W."/>
            <person name="Cichocki N."/>
            <person name="Veneault-Fourrey C."/>
            <person name="LaButti K."/>
            <person name="Lindquist E.A."/>
            <person name="Lipzen A."/>
            <person name="Lundell T."/>
            <person name="Morin E."/>
            <person name="Murat C."/>
            <person name="Riley R."/>
            <person name="Ohm R."/>
            <person name="Sun H."/>
            <person name="Tunlid A."/>
            <person name="Henrissat B."/>
            <person name="Grigoriev I.V."/>
            <person name="Hibbett D.S."/>
            <person name="Martin F."/>
        </authorList>
    </citation>
    <scope>NUCLEOTIDE SEQUENCE [LARGE SCALE GENOMIC DNA]</scope>
    <source>
        <strain evidence="6">ATCC 200175</strain>
    </source>
</reference>
<dbReference type="InterPro" id="IPR019775">
    <property type="entry name" value="WD40_repeat_CS"/>
</dbReference>
<dbReference type="InterPro" id="IPR000719">
    <property type="entry name" value="Prot_kinase_dom"/>
</dbReference>
<dbReference type="InterPro" id="IPR001245">
    <property type="entry name" value="Ser-Thr/Tyr_kinase_cat_dom"/>
</dbReference>
<evidence type="ECO:0000256" key="2">
    <source>
        <dbReference type="ARBA" id="ARBA00022737"/>
    </source>
</evidence>
<evidence type="ECO:0000313" key="5">
    <source>
        <dbReference type="EMBL" id="KIJ09596.1"/>
    </source>
</evidence>
<keyword evidence="2" id="KW-0677">Repeat</keyword>
<dbReference type="OrthoDB" id="3203311at2759"/>
<accession>A0A0C9TR07</accession>
<dbReference type="PROSITE" id="PS50294">
    <property type="entry name" value="WD_REPEATS_REGION"/>
    <property type="match status" value="4"/>
</dbReference>
<dbReference type="InterPro" id="IPR020472">
    <property type="entry name" value="WD40_PAC1"/>
</dbReference>
<dbReference type="PROSITE" id="PS50011">
    <property type="entry name" value="PROTEIN_KINASE_DOM"/>
    <property type="match status" value="1"/>
</dbReference>
<evidence type="ECO:0000256" key="3">
    <source>
        <dbReference type="PROSITE-ProRule" id="PRU00221"/>
    </source>
</evidence>
<dbReference type="InterPro" id="IPR001680">
    <property type="entry name" value="WD40_rpt"/>
</dbReference>
<dbReference type="InterPro" id="IPR036322">
    <property type="entry name" value="WD40_repeat_dom_sf"/>
</dbReference>
<dbReference type="InterPro" id="IPR011009">
    <property type="entry name" value="Kinase-like_dom_sf"/>
</dbReference>
<dbReference type="SUPFAM" id="SSF50978">
    <property type="entry name" value="WD40 repeat-like"/>
    <property type="match status" value="1"/>
</dbReference>
<feature type="domain" description="Protein kinase" evidence="4">
    <location>
        <begin position="379"/>
        <end position="662"/>
    </location>
</feature>
<feature type="repeat" description="WD" evidence="3">
    <location>
        <begin position="66"/>
        <end position="107"/>
    </location>
</feature>
<dbReference type="PANTHER" id="PTHR22847">
    <property type="entry name" value="WD40 REPEAT PROTEIN"/>
    <property type="match status" value="1"/>
</dbReference>
<dbReference type="HOGENOM" id="CLU_000288_7_18_1"/>
<dbReference type="CDD" id="cd00200">
    <property type="entry name" value="WD40"/>
    <property type="match status" value="1"/>
</dbReference>
<sequence length="669" mass="73868">MWKTLWNTSPKSTDLTAKPLTTMSGHEDIIWRISYLSGGKRVVSCSADKTVRIWDVEKKGEQEGTSMVHESSITALAVTKDGKRILSGGGDWRITMWDVETHERIEEWAGHIGSIWCIALSPDDRLAASSDWHGEIVIREVKKSGRIKHSIVTGKEIYSLCFSPNGEKLACGGHAHNQDYIIQVYDVDSGKLVLGPIKGHQNKIQCVLWSLDGSQLFSASDDRTIRCWDSKTGEPIGKPWTGHMGNVFSLSLSPDGTKLASSSLDQTVRFWDARSGNPIGLPLKDEGPQSAVAFSPSGEFVACGNTNVSIWRVPWWDESQKQLPAGGHLIELSSPPPAQAAYFAPIPIATPDQRSPDTARNLNHIRSNFAHDLTGYVVREGDEPITSGSFGDIYRGKLRLDGKSIDVAVKAIRTYFADDGGDAQKNKKLRRELKTWANLDHVNIIPLFGTTMNFGRFPAMVCPWLENGSLTSYLERRHDSLNPADRVSLISDAAAGLQYLHSQSIVHGDLSGSNVLIDGNGRACISDFGLSTLLTNLGGSTYATSSHAGGTLRWTAPELLDPQVPEDEDNPVDVSPTPQSDVYSFGRIMLQILTGKVPYYYYTREPQVLSAISRGMIPKRPSRALVTDRQWTFMERCWMPVDGDESRPGDEEIVQFARQELVEIEKTSL</sequence>
<dbReference type="SUPFAM" id="SSF56112">
    <property type="entry name" value="Protein kinase-like (PK-like)"/>
    <property type="match status" value="1"/>
</dbReference>
<feature type="repeat" description="WD" evidence="3">
    <location>
        <begin position="197"/>
        <end position="238"/>
    </location>
</feature>
<dbReference type="Pfam" id="PF00400">
    <property type="entry name" value="WD40"/>
    <property type="match status" value="6"/>
</dbReference>
<dbReference type="Proteomes" id="UP000053647">
    <property type="component" value="Unassembled WGS sequence"/>
</dbReference>
<dbReference type="AlphaFoldDB" id="A0A0C9TR07"/>
<evidence type="ECO:0000313" key="6">
    <source>
        <dbReference type="Proteomes" id="UP000053647"/>
    </source>
</evidence>
<evidence type="ECO:0000256" key="1">
    <source>
        <dbReference type="ARBA" id="ARBA00022574"/>
    </source>
</evidence>
<feature type="repeat" description="WD" evidence="3">
    <location>
        <begin position="23"/>
        <end position="57"/>
    </location>
</feature>
<dbReference type="InterPro" id="IPR008266">
    <property type="entry name" value="Tyr_kinase_AS"/>
</dbReference>
<dbReference type="PANTHER" id="PTHR22847:SF637">
    <property type="entry name" value="WD REPEAT DOMAIN 5B"/>
    <property type="match status" value="1"/>
</dbReference>
<proteinExistence type="predicted"/>
<dbReference type="GO" id="GO:0005524">
    <property type="term" value="F:ATP binding"/>
    <property type="evidence" value="ECO:0007669"/>
    <property type="project" value="InterPro"/>
</dbReference>
<dbReference type="Gene3D" id="2.130.10.10">
    <property type="entry name" value="YVTN repeat-like/Quinoprotein amine dehydrogenase"/>
    <property type="match status" value="2"/>
</dbReference>